<feature type="compositionally biased region" description="Low complexity" evidence="1">
    <location>
        <begin position="312"/>
        <end position="324"/>
    </location>
</feature>
<protein>
    <submittedName>
        <fullName evidence="2">Uncharacterized protein</fullName>
    </submittedName>
</protein>
<evidence type="ECO:0000313" key="3">
    <source>
        <dbReference type="Proteomes" id="UP000051952"/>
    </source>
</evidence>
<feature type="region of interest" description="Disordered" evidence="1">
    <location>
        <begin position="167"/>
        <end position="214"/>
    </location>
</feature>
<feature type="compositionally biased region" description="Low complexity" evidence="1">
    <location>
        <begin position="1"/>
        <end position="19"/>
    </location>
</feature>
<feature type="region of interest" description="Disordered" evidence="1">
    <location>
        <begin position="1"/>
        <end position="37"/>
    </location>
</feature>
<organism evidence="2 3">
    <name type="scientific">Bodo saltans</name>
    <name type="common">Flagellated protozoan</name>
    <dbReference type="NCBI Taxonomy" id="75058"/>
    <lineage>
        <taxon>Eukaryota</taxon>
        <taxon>Discoba</taxon>
        <taxon>Euglenozoa</taxon>
        <taxon>Kinetoplastea</taxon>
        <taxon>Metakinetoplastina</taxon>
        <taxon>Eubodonida</taxon>
        <taxon>Bodonidae</taxon>
        <taxon>Bodo</taxon>
    </lineage>
</organism>
<sequence length="346" mass="36029">MGAACCGASSPSPAATHTPPARPPVSPLMVSDEGEQSAASLNNAVANAQGHNHHHTLVHGNNNKARPFLLAAPVDAAFGEVVPEQPTTPNMVPQNPLRPPAALSRSNDEEMLQDSFTESGSRRIAGGGMHQQQLLAANNDFLAVVSASDAGAAANDDDEFARTVVPPPAAASGGSTGVVAEKPATQGQAGAVGGRGKRRKSSLVPPKKMSMIPPGSTFQSVLSRGNIPLADAVPNGELTGSTSTSSLMRASTRPVLLDKLRPNEFTPPIDEEARRRQSVPLPARSPRRRMTTMFTPDGSGDDVSFKRSHRGSTSTTATTSSLLSQNSGTHFLGGLWHPTTPQQQVV</sequence>
<keyword evidence="3" id="KW-1185">Reference proteome</keyword>
<gene>
    <name evidence="2" type="ORF">BSAL_30540</name>
</gene>
<dbReference type="Proteomes" id="UP000051952">
    <property type="component" value="Unassembled WGS sequence"/>
</dbReference>
<feature type="region of interest" description="Disordered" evidence="1">
    <location>
        <begin position="261"/>
        <end position="325"/>
    </location>
</feature>
<feature type="compositionally biased region" description="Low complexity" evidence="1">
    <location>
        <begin position="170"/>
        <end position="180"/>
    </location>
</feature>
<reference evidence="3" key="1">
    <citation type="submission" date="2015-09" db="EMBL/GenBank/DDBJ databases">
        <authorList>
            <consortium name="Pathogen Informatics"/>
        </authorList>
    </citation>
    <scope>NUCLEOTIDE SEQUENCE [LARGE SCALE GENOMIC DNA]</scope>
    <source>
        <strain evidence="3">Lake Konstanz</strain>
    </source>
</reference>
<dbReference type="AlphaFoldDB" id="A0A0S4JKP4"/>
<dbReference type="VEuPathDB" id="TriTrypDB:BSAL_30540"/>
<evidence type="ECO:0000256" key="1">
    <source>
        <dbReference type="SAM" id="MobiDB-lite"/>
    </source>
</evidence>
<accession>A0A0S4JKP4</accession>
<evidence type="ECO:0000313" key="2">
    <source>
        <dbReference type="EMBL" id="CUG91168.1"/>
    </source>
</evidence>
<name>A0A0S4JKP4_BODSA</name>
<proteinExistence type="predicted"/>
<dbReference type="EMBL" id="CYKH01001895">
    <property type="protein sequence ID" value="CUG91168.1"/>
    <property type="molecule type" value="Genomic_DNA"/>
</dbReference>
<feature type="region of interest" description="Disordered" evidence="1">
    <location>
        <begin position="85"/>
        <end position="124"/>
    </location>
</feature>